<evidence type="ECO:0000256" key="5">
    <source>
        <dbReference type="PROSITE-ProRule" id="PRU01161"/>
    </source>
</evidence>
<evidence type="ECO:0000256" key="2">
    <source>
        <dbReference type="ARBA" id="ARBA00022821"/>
    </source>
</evidence>
<dbReference type="OrthoDB" id="10021675at2759"/>
<dbReference type="GO" id="GO:0016042">
    <property type="term" value="P:lipid catabolic process"/>
    <property type="evidence" value="ECO:0007669"/>
    <property type="project" value="UniProtKB-UniRule"/>
</dbReference>
<feature type="active site" description="Nucleophile" evidence="5">
    <location>
        <position position="96"/>
    </location>
</feature>
<dbReference type="GO" id="GO:0004620">
    <property type="term" value="F:phospholipase activity"/>
    <property type="evidence" value="ECO:0007669"/>
    <property type="project" value="TreeGrafter"/>
</dbReference>
<evidence type="ECO:0000313" key="10">
    <source>
        <dbReference type="Proteomes" id="UP000275267"/>
    </source>
</evidence>
<comment type="function">
    <text evidence="6">Lipolytic acyl hydrolase (LAH).</text>
</comment>
<keyword evidence="5 6" id="KW-0378">Hydrolase</keyword>
<dbReference type="EMBL" id="PQIB02000017">
    <property type="protein sequence ID" value="RLM58592.1"/>
    <property type="molecule type" value="Genomic_DNA"/>
</dbReference>
<keyword evidence="5 6" id="KW-0442">Lipid degradation</keyword>
<dbReference type="PANTHER" id="PTHR32176:SF61">
    <property type="entry name" value="PATATIN"/>
    <property type="match status" value="1"/>
</dbReference>
<evidence type="ECO:0000256" key="1">
    <source>
        <dbReference type="ARBA" id="ARBA00010240"/>
    </source>
</evidence>
<gene>
    <name evidence="9" type="ORF">C2845_PM18G10220</name>
</gene>
<dbReference type="SUPFAM" id="SSF52151">
    <property type="entry name" value="FabD/lysophospholipase-like"/>
    <property type="match status" value="1"/>
</dbReference>
<keyword evidence="10" id="KW-1185">Reference proteome</keyword>
<dbReference type="Gene3D" id="3.40.1090.10">
    <property type="entry name" value="Cytosolic phospholipase A2 catalytic domain"/>
    <property type="match status" value="1"/>
</dbReference>
<feature type="compositionally biased region" description="Pro residues" evidence="7">
    <location>
        <begin position="27"/>
        <end position="41"/>
    </location>
</feature>
<sequence length="635" mass="70127">MAGAGQGGSRIKIRRWQAQGSTGDAELPPPLQPPPPPPRLPPLRFGERIAVLSIDDGGICGLIPTVVIASLEKELQKLDGENARIVDYFDMIAGTSTGALIAAMLVTPKDEKTERPRTAEEIKDVYRELGPKIFPPMSRAWKFLLMLCGPIYNRSPLHETITAITGDLRLDQTLTTILVPAFDVRRLFPRVLSSYKLRGKDREGEMKPKLSDVCIGTTAAPTYFPAHEFESRRHLPRKRKDVVAARYHLIDGGVGANNPTMAAITKVASELLCENPDFPRLTNDVVDFTKYVVISVGTGSFKEDMTEMYSAKECAGWSARQWAFDFWRARSPIADVLTRASNFLVDYNVVMLFHSHGCKNNYLRIQAMVDPSLNNLSMDNATAENMKELIKISQGLLTKPLARVNKSMGMYKTAEKPDGRKPPTNQKELERFAGILSKERRGRLENKQREEALQAAKLNEKPNLFCNLYSRFFGGCKGKIPGNQLLVAAWNVYPKLYDGGGGRSCSVFGGVQLAVEWAWKSIITQSDCLNIAKAPQAPIRCGSGPCGSLCVRTGVCGVCPGHVRTNARKGLTVTRATPWRGRGVAPAGRRRERQGERRARLEQAAVLPRAGSRYSGCARVRGTCRAPAFRARDEA</sequence>
<feature type="short sequence motif" description="DGA/G" evidence="5">
    <location>
        <begin position="251"/>
        <end position="253"/>
    </location>
</feature>
<dbReference type="GO" id="GO:0047372">
    <property type="term" value="F:monoacylglycerol lipase activity"/>
    <property type="evidence" value="ECO:0007669"/>
    <property type="project" value="TreeGrafter"/>
</dbReference>
<dbReference type="Proteomes" id="UP000275267">
    <property type="component" value="Unassembled WGS sequence"/>
</dbReference>
<dbReference type="Pfam" id="PF01734">
    <property type="entry name" value="Patatin"/>
    <property type="match status" value="1"/>
</dbReference>
<evidence type="ECO:0000256" key="3">
    <source>
        <dbReference type="ARBA" id="ARBA00023098"/>
    </source>
</evidence>
<protein>
    <recommendedName>
        <fullName evidence="6">Patatin</fullName>
        <ecNumber evidence="6">3.1.1.-</ecNumber>
    </recommendedName>
</protein>
<dbReference type="AlphaFoldDB" id="A0A3L6PKA4"/>
<evidence type="ECO:0000259" key="8">
    <source>
        <dbReference type="PROSITE" id="PS51635"/>
    </source>
</evidence>
<evidence type="ECO:0000256" key="7">
    <source>
        <dbReference type="SAM" id="MobiDB-lite"/>
    </source>
</evidence>
<evidence type="ECO:0000313" key="9">
    <source>
        <dbReference type="EMBL" id="RLM58592.1"/>
    </source>
</evidence>
<organism evidence="9 10">
    <name type="scientific">Panicum miliaceum</name>
    <name type="common">Proso millet</name>
    <name type="synonym">Broomcorn millet</name>
    <dbReference type="NCBI Taxonomy" id="4540"/>
    <lineage>
        <taxon>Eukaryota</taxon>
        <taxon>Viridiplantae</taxon>
        <taxon>Streptophyta</taxon>
        <taxon>Embryophyta</taxon>
        <taxon>Tracheophyta</taxon>
        <taxon>Spermatophyta</taxon>
        <taxon>Magnoliopsida</taxon>
        <taxon>Liliopsida</taxon>
        <taxon>Poales</taxon>
        <taxon>Poaceae</taxon>
        <taxon>PACMAD clade</taxon>
        <taxon>Panicoideae</taxon>
        <taxon>Panicodae</taxon>
        <taxon>Paniceae</taxon>
        <taxon>Panicinae</taxon>
        <taxon>Panicum</taxon>
        <taxon>Panicum sect. Panicum</taxon>
    </lineage>
</organism>
<feature type="short sequence motif" description="GXSXG" evidence="5">
    <location>
        <begin position="94"/>
        <end position="98"/>
    </location>
</feature>
<name>A0A3L6PKA4_PANMI</name>
<dbReference type="PROSITE" id="PS51635">
    <property type="entry name" value="PNPLA"/>
    <property type="match status" value="1"/>
</dbReference>
<dbReference type="GO" id="GO:0006952">
    <property type="term" value="P:defense response"/>
    <property type="evidence" value="ECO:0007669"/>
    <property type="project" value="UniProtKB-KW"/>
</dbReference>
<comment type="caution">
    <text evidence="9">The sequence shown here is derived from an EMBL/GenBank/DDBJ whole genome shotgun (WGS) entry which is preliminary data.</text>
</comment>
<proteinExistence type="inferred from homology"/>
<dbReference type="STRING" id="4540.A0A3L6PKA4"/>
<feature type="region of interest" description="Disordered" evidence="7">
    <location>
        <begin position="1"/>
        <end position="42"/>
    </location>
</feature>
<dbReference type="PANTHER" id="PTHR32176">
    <property type="entry name" value="XYLOSE ISOMERASE"/>
    <property type="match status" value="1"/>
</dbReference>
<evidence type="ECO:0000256" key="6">
    <source>
        <dbReference type="RuleBase" id="RU361262"/>
    </source>
</evidence>
<dbReference type="InterPro" id="IPR002641">
    <property type="entry name" value="PNPLA_dom"/>
</dbReference>
<keyword evidence="2" id="KW-0611">Plant defense</keyword>
<dbReference type="InterPro" id="IPR016035">
    <property type="entry name" value="Acyl_Trfase/lysoPLipase"/>
</dbReference>
<reference evidence="10" key="1">
    <citation type="journal article" date="2019" name="Nat. Commun.">
        <title>The genome of broomcorn millet.</title>
        <authorList>
            <person name="Zou C."/>
            <person name="Miki D."/>
            <person name="Li D."/>
            <person name="Tang Q."/>
            <person name="Xiao L."/>
            <person name="Rajput S."/>
            <person name="Deng P."/>
            <person name="Jia W."/>
            <person name="Huang R."/>
            <person name="Zhang M."/>
            <person name="Sun Y."/>
            <person name="Hu J."/>
            <person name="Fu X."/>
            <person name="Schnable P.S."/>
            <person name="Li F."/>
            <person name="Zhang H."/>
            <person name="Feng B."/>
            <person name="Zhu X."/>
            <person name="Liu R."/>
            <person name="Schnable J.C."/>
            <person name="Zhu J.-K."/>
            <person name="Zhang H."/>
        </authorList>
    </citation>
    <scope>NUCLEOTIDE SEQUENCE [LARGE SCALE GENOMIC DNA]</scope>
</reference>
<accession>A0A3L6PKA4</accession>
<keyword evidence="3 5" id="KW-0443">Lipid metabolism</keyword>
<feature type="active site" description="Proton acceptor" evidence="5">
    <location>
        <position position="251"/>
    </location>
</feature>
<evidence type="ECO:0000256" key="4">
    <source>
        <dbReference type="ARBA" id="ARBA00025642"/>
    </source>
</evidence>
<comment type="caution">
    <text evidence="5">Lacks conserved residue(s) required for the propagation of feature annotation.</text>
</comment>
<feature type="domain" description="PNPLA" evidence="8">
    <location>
        <begin position="52"/>
        <end position="264"/>
    </location>
</feature>
<comment type="domain">
    <text evidence="6">The nitrogen atoms of the two glycine residues in the GGXR motif define the oxyanion hole, and stabilize the oxyanion that forms during the nucleophilic attack by the catalytic serine during substrate cleavage.</text>
</comment>
<comment type="similarity">
    <text evidence="1 6">Belongs to the patatin family.</text>
</comment>
<dbReference type="EC" id="3.1.1.-" evidence="6"/>
<comment type="function">
    <text evidence="4">Possesses non-specific lipolytic acyl hydrolase (LAH) activity. Hydrolyzes phospholipids as well as galactolipids. May play a role in disease resistance.</text>
</comment>